<evidence type="ECO:0000313" key="2">
    <source>
        <dbReference type="Proteomes" id="UP001164544"/>
    </source>
</evidence>
<dbReference type="RefSeq" id="WP_209291642.1">
    <property type="nucleotide sequence ID" value="NZ_CP072480.1"/>
</dbReference>
<dbReference type="EMBL" id="CP114638">
    <property type="protein sequence ID" value="WAZ91394.1"/>
    <property type="molecule type" value="Genomic_DNA"/>
</dbReference>
<evidence type="ECO:0000313" key="1">
    <source>
        <dbReference type="EMBL" id="WAZ91394.1"/>
    </source>
</evidence>
<keyword evidence="1" id="KW-0614">Plasmid</keyword>
<reference evidence="1" key="1">
    <citation type="submission" date="2022-12" db="EMBL/GenBank/DDBJ databases">
        <title>B. miyamotoi WGS.</title>
        <authorList>
            <person name="Kuleshov K.V."/>
            <person name="Hoornstra D."/>
            <person name="Hovius J.W."/>
            <person name="Platonov A.E."/>
            <person name="Telford S.R. III."/>
        </authorList>
    </citation>
    <scope>NUCLEOTIDE SEQUENCE</scope>
    <source>
        <strain evidence="1">410</strain>
        <plasmid evidence="1">p410-lp97</plasmid>
    </source>
</reference>
<accession>A0AAQ2WXB4</accession>
<name>A0AAQ2WXB4_9SPIR</name>
<dbReference type="Proteomes" id="UP001164544">
    <property type="component" value="Plasmid p410-lp97"/>
</dbReference>
<organism evidence="1 2">
    <name type="scientific">Borrelia miyamotoi</name>
    <dbReference type="NCBI Taxonomy" id="47466"/>
    <lineage>
        <taxon>Bacteria</taxon>
        <taxon>Pseudomonadati</taxon>
        <taxon>Spirochaetota</taxon>
        <taxon>Spirochaetia</taxon>
        <taxon>Spirochaetales</taxon>
        <taxon>Borreliaceae</taxon>
        <taxon>Borrelia</taxon>
    </lineage>
</organism>
<protein>
    <submittedName>
        <fullName evidence="1">Uncharacterized protein</fullName>
    </submittedName>
</protein>
<proteinExistence type="predicted"/>
<geneLocation type="plasmid" evidence="1 2">
    <name>p410-lp97</name>
</geneLocation>
<dbReference type="AlphaFoldDB" id="A0AAQ2WXB4"/>
<sequence>MYGPTKPKDDRNSIHKFFLDVMSKFSSGNDYYMGSNVPKLYYEVDKANNNYKDYMRVFNAVSDALSGARTAGSFLPILYLY</sequence>
<gene>
    <name evidence="1" type="ORF">O5398_04480</name>
</gene>